<dbReference type="Gene3D" id="2.60.120.230">
    <property type="match status" value="1"/>
</dbReference>
<dbReference type="Pfam" id="PF01082">
    <property type="entry name" value="Cu2_monooxygen"/>
    <property type="match status" value="1"/>
</dbReference>
<feature type="disulfide bond" evidence="14">
    <location>
        <begin position="84"/>
        <end position="113"/>
    </location>
</feature>
<gene>
    <name evidence="19" type="primary">LOC412898</name>
</gene>
<feature type="binding site" evidence="13">
    <location>
        <position position="295"/>
    </location>
    <ligand>
        <name>Cu(2+)</name>
        <dbReference type="ChEBI" id="CHEBI:29036"/>
        <label>1</label>
        <note>catalytic</note>
    </ligand>
</feature>
<dbReference type="CTD" id="37823"/>
<dbReference type="PANTHER" id="PTHR10680">
    <property type="entry name" value="PEPTIDYL-GLYCINE ALPHA-AMIDATING MONOOXYGENASE"/>
    <property type="match status" value="1"/>
</dbReference>
<name>A0A7M7R8U4_APIME</name>
<dbReference type="GO" id="GO:0005507">
    <property type="term" value="F:copper ion binding"/>
    <property type="evidence" value="ECO:0007669"/>
    <property type="project" value="InterPro"/>
</dbReference>
<feature type="disulfide bond" evidence="14">
    <location>
        <begin position="207"/>
        <end position="315"/>
    </location>
</feature>
<dbReference type="InterPro" id="IPR000323">
    <property type="entry name" value="Cu2_ascorb_mOase_N"/>
</dbReference>
<reference evidence="19" key="2">
    <citation type="submission" date="2025-04" db="UniProtKB">
        <authorList>
            <consortium name="RefSeq"/>
        </authorList>
    </citation>
    <scope>IDENTIFICATION</scope>
    <source>
        <strain evidence="19">DH4</strain>
        <tissue evidence="19">Whole body</tissue>
    </source>
</reference>
<evidence type="ECO:0000313" key="18">
    <source>
        <dbReference type="Proteomes" id="UP000005203"/>
    </source>
</evidence>
<protein>
    <recommendedName>
        <fullName evidence="3">peptidylglycine monooxygenase</fullName>
        <ecNumber evidence="3">1.14.17.3</ecNumber>
    </recommendedName>
</protein>
<evidence type="ECO:0000259" key="15">
    <source>
        <dbReference type="Pfam" id="PF01082"/>
    </source>
</evidence>
<evidence type="ECO:0000256" key="10">
    <source>
        <dbReference type="ARBA" id="ARBA00023157"/>
    </source>
</evidence>
<dbReference type="GO" id="GO:0016020">
    <property type="term" value="C:membrane"/>
    <property type="evidence" value="ECO:0007669"/>
    <property type="project" value="InterPro"/>
</dbReference>
<evidence type="ECO:0000256" key="9">
    <source>
        <dbReference type="ARBA" id="ARBA00023033"/>
    </source>
</evidence>
<evidence type="ECO:0000256" key="11">
    <source>
        <dbReference type="ARBA" id="ARBA00023180"/>
    </source>
</evidence>
<dbReference type="InterPro" id="IPR036939">
    <property type="entry name" value="Cu2_ascorb_mOase_N_sf"/>
</dbReference>
<evidence type="ECO:0000256" key="13">
    <source>
        <dbReference type="PIRSR" id="PIRSR600720-2"/>
    </source>
</evidence>
<evidence type="ECO:0000259" key="16">
    <source>
        <dbReference type="Pfam" id="PF03712"/>
    </source>
</evidence>
<dbReference type="EnsemblMetazoa" id="XM_396350">
    <property type="protein sequence ID" value="XP_396350"/>
    <property type="gene ID" value="LOC412898"/>
</dbReference>
<keyword evidence="9 19" id="KW-0503">Monooxygenase</keyword>
<keyword evidence="7" id="KW-0560">Oxidoreductase</keyword>
<dbReference type="InterPro" id="IPR000720">
    <property type="entry name" value="PHM/PAL"/>
</dbReference>
<dbReference type="PANTHER" id="PTHR10680:SF14">
    <property type="entry name" value="PEPTIDYL-GLYCINE ALPHA-AMIDATING MONOOXYGENASE"/>
    <property type="match status" value="1"/>
</dbReference>
<feature type="binding site" evidence="13">
    <location>
        <position position="77"/>
    </location>
    <ligand>
        <name>Cu(2+)</name>
        <dbReference type="ChEBI" id="CHEBI:29036"/>
        <label>1</label>
        <note>catalytic</note>
    </ligand>
</feature>
<sequence length="341" mass="38714">MFININKKMKRDFAAYILFSILFKFIQCNSVNKYALLMPNVRPNREELYLCTPVKVDPSKNYYLTGFEPNATMATAHHILLYGCRKPGSSKPVWDCGEMVHGTNDNKDTMVPCAEDSQILYAWARDAPTLILPEGVGFKVGGDSSIKYLVLQVHYAHITQFQDGRTDDSGVFLYYTLNPLNKLAGVLLLGTSGIIPPRRTTYMETACMIKENKTIHPIAYRTHTHSLGKVVSGYVVKPDYTWIELGKRDPLTPQMFYPVHNKVSASQGDQIAARCTMQSTRDSWTYIGATKNDEMCNFYLMYYVENDKPLSMKYCFTAGPPRYYWKDAGLFNIPTIEASSL</sequence>
<proteinExistence type="inferred from homology"/>
<keyword evidence="18" id="KW-1185">Reference proteome</keyword>
<keyword evidence="8 13" id="KW-0186">Copper</keyword>
<dbReference type="PRINTS" id="PR00790">
    <property type="entry name" value="PAMONOXGNASE"/>
</dbReference>
<keyword evidence="5 13" id="KW-0479">Metal-binding</keyword>
<dbReference type="AlphaFoldDB" id="A0A7M7R8U4"/>
<feature type="domain" description="Copper type II ascorbate-dependent monooxygenase C-terminal" evidence="16">
    <location>
        <begin position="183"/>
        <end position="326"/>
    </location>
</feature>
<accession>A0A8B9AZT9</accession>
<feature type="disulfide bond" evidence="14">
    <location>
        <begin position="51"/>
        <end position="96"/>
    </location>
</feature>
<dbReference type="Pfam" id="PF03712">
    <property type="entry name" value="Cu2_monoox_C"/>
    <property type="match status" value="1"/>
</dbReference>
<keyword evidence="10 14" id="KW-1015">Disulfide bond</keyword>
<comment type="similarity">
    <text evidence="2">Belongs to the copper type II ascorbate-dependent monooxygenase family.</text>
</comment>
<comment type="cofactor">
    <cofactor evidence="13">
        <name>Cu(2+)</name>
        <dbReference type="ChEBI" id="CHEBI:29036"/>
    </cofactor>
    <text evidence="13">Binds 2 Cu(2+) ions per subunit.</text>
</comment>
<comment type="subcellular location">
    <subcellularLocation>
        <location evidence="1">Secreted</location>
    </subcellularLocation>
</comment>
<dbReference type="InterPro" id="IPR014784">
    <property type="entry name" value="Cu2_ascorb_mOase-like_C"/>
</dbReference>
<dbReference type="Gene3D" id="2.60.120.310">
    <property type="entry name" value="Copper type II, ascorbate-dependent monooxygenase, N-terminal domain"/>
    <property type="match status" value="1"/>
</dbReference>
<dbReference type="EC" id="1.14.17.3" evidence="3"/>
<evidence type="ECO:0000256" key="3">
    <source>
        <dbReference type="ARBA" id="ARBA00012689"/>
    </source>
</evidence>
<evidence type="ECO:0000313" key="17">
    <source>
        <dbReference type="EnsemblMetazoa" id="XP_396350"/>
    </source>
</evidence>
<keyword evidence="4" id="KW-0964">Secreted</keyword>
<feature type="domain" description="Copper type II ascorbate-dependent monooxygenase N-terminal" evidence="15">
    <location>
        <begin position="35"/>
        <end position="161"/>
    </location>
</feature>
<evidence type="ECO:0000256" key="12">
    <source>
        <dbReference type="ARBA" id="ARBA00048431"/>
    </source>
</evidence>
<dbReference type="FunFam" id="2.60.120.310:FF:000005">
    <property type="entry name" value="Peptidylglycine alpha-hydroxylating monooxygenase"/>
    <property type="match status" value="1"/>
</dbReference>
<accession>A0A7M7R8U4</accession>
<dbReference type="RefSeq" id="XP_396350.2">
    <property type="nucleotide sequence ID" value="XM_396350.5"/>
</dbReference>
<dbReference type="KEGG" id="ame:412898"/>
<evidence type="ECO:0000256" key="7">
    <source>
        <dbReference type="ARBA" id="ARBA00023002"/>
    </source>
</evidence>
<feature type="disulfide bond" evidence="14">
    <location>
        <begin position="275"/>
        <end position="296"/>
    </location>
</feature>
<feature type="binding site" evidence="13">
    <location>
        <position position="154"/>
    </location>
    <ligand>
        <name>Cu(2+)</name>
        <dbReference type="ChEBI" id="CHEBI:29036"/>
        <label>1</label>
        <note>catalytic</note>
    </ligand>
</feature>
<dbReference type="OrthoDB" id="10044505at2759"/>
<evidence type="ECO:0000256" key="6">
    <source>
        <dbReference type="ARBA" id="ARBA00022729"/>
    </source>
</evidence>
<keyword evidence="11" id="KW-0325">Glycoprotein</keyword>
<dbReference type="Proteomes" id="UP000005203">
    <property type="component" value="Linkage group LG4"/>
</dbReference>
<dbReference type="InterPro" id="IPR008977">
    <property type="entry name" value="PHM/PNGase_F_dom_sf"/>
</dbReference>
<dbReference type="FunFam" id="2.60.120.230:FF:000002">
    <property type="entry name" value="Peptidyl-glycine alpha-amidating monooxygenase B"/>
    <property type="match status" value="1"/>
</dbReference>
<reference evidence="17" key="1">
    <citation type="submission" date="2021-01" db="UniProtKB">
        <authorList>
            <consortium name="EnsemblMetazoa"/>
        </authorList>
    </citation>
    <scope>IDENTIFICATION</scope>
    <source>
        <strain evidence="17">DH4</strain>
    </source>
</reference>
<evidence type="ECO:0000313" key="19">
    <source>
        <dbReference type="RefSeq" id="XP_396350.2"/>
    </source>
</evidence>
<evidence type="ECO:0000256" key="4">
    <source>
        <dbReference type="ARBA" id="ARBA00022525"/>
    </source>
</evidence>
<comment type="catalytic activity">
    <reaction evidence="12">
        <text>a [peptide]-C-terminal glycine + 2 L-ascorbate + O2 = a [peptide]-C-terminal (2S)-2-hydroxyglycine + 2 monodehydro-L-ascorbate radical + H2O</text>
        <dbReference type="Rhea" id="RHEA:21452"/>
        <dbReference type="Rhea" id="RHEA-COMP:13486"/>
        <dbReference type="Rhea" id="RHEA-COMP:15321"/>
        <dbReference type="ChEBI" id="CHEBI:15377"/>
        <dbReference type="ChEBI" id="CHEBI:15379"/>
        <dbReference type="ChEBI" id="CHEBI:38290"/>
        <dbReference type="ChEBI" id="CHEBI:59513"/>
        <dbReference type="ChEBI" id="CHEBI:137000"/>
        <dbReference type="ChEBI" id="CHEBI:142768"/>
        <dbReference type="EC" id="1.14.17.3"/>
    </reaction>
</comment>
<dbReference type="GO" id="GO:0004504">
    <property type="term" value="F:peptidylglycine monooxygenase activity"/>
    <property type="evidence" value="ECO:0007669"/>
    <property type="project" value="UniProtKB-EC"/>
</dbReference>
<feature type="binding site" evidence="13">
    <location>
        <position position="78"/>
    </location>
    <ligand>
        <name>Cu(2+)</name>
        <dbReference type="ChEBI" id="CHEBI:29036"/>
        <label>1</label>
        <note>catalytic</note>
    </ligand>
</feature>
<feature type="binding site" evidence="13">
    <location>
        <position position="225"/>
    </location>
    <ligand>
        <name>Cu(2+)</name>
        <dbReference type="ChEBI" id="CHEBI:29036"/>
        <label>1</label>
        <note>catalytic</note>
    </ligand>
</feature>
<dbReference type="InterPro" id="IPR024548">
    <property type="entry name" value="Cu2_monoox_C"/>
</dbReference>
<dbReference type="GO" id="GO:0005576">
    <property type="term" value="C:extracellular region"/>
    <property type="evidence" value="ECO:0007669"/>
    <property type="project" value="UniProtKB-SubCell"/>
</dbReference>
<dbReference type="GO" id="GO:0006518">
    <property type="term" value="P:peptide metabolic process"/>
    <property type="evidence" value="ECO:0007669"/>
    <property type="project" value="InterPro"/>
</dbReference>
<evidence type="ECO:0000256" key="1">
    <source>
        <dbReference type="ARBA" id="ARBA00004613"/>
    </source>
</evidence>
<evidence type="ECO:0000256" key="2">
    <source>
        <dbReference type="ARBA" id="ARBA00010676"/>
    </source>
</evidence>
<feature type="binding site" evidence="13">
    <location>
        <position position="223"/>
    </location>
    <ligand>
        <name>Cu(2+)</name>
        <dbReference type="ChEBI" id="CHEBI:29036"/>
        <label>1</label>
        <note>catalytic</note>
    </ligand>
</feature>
<keyword evidence="6" id="KW-0732">Signal</keyword>
<evidence type="ECO:0000256" key="5">
    <source>
        <dbReference type="ARBA" id="ARBA00022723"/>
    </source>
</evidence>
<evidence type="ECO:0000256" key="14">
    <source>
        <dbReference type="PIRSR" id="PIRSR600720-3"/>
    </source>
</evidence>
<dbReference type="GeneID" id="412898"/>
<dbReference type="SUPFAM" id="SSF49742">
    <property type="entry name" value="PHM/PNGase F"/>
    <property type="match status" value="2"/>
</dbReference>
<evidence type="ECO:0000256" key="8">
    <source>
        <dbReference type="ARBA" id="ARBA00023008"/>
    </source>
</evidence>
<organism evidence="17">
    <name type="scientific">Apis mellifera</name>
    <name type="common">Honeybee</name>
    <dbReference type="NCBI Taxonomy" id="7460"/>
    <lineage>
        <taxon>Eukaryota</taxon>
        <taxon>Metazoa</taxon>
        <taxon>Ecdysozoa</taxon>
        <taxon>Arthropoda</taxon>
        <taxon>Hexapoda</taxon>
        <taxon>Insecta</taxon>
        <taxon>Pterygota</taxon>
        <taxon>Neoptera</taxon>
        <taxon>Endopterygota</taxon>
        <taxon>Hymenoptera</taxon>
        <taxon>Apocrita</taxon>
        <taxon>Aculeata</taxon>
        <taxon>Apoidea</taxon>
        <taxon>Anthophila</taxon>
        <taxon>Apidae</taxon>
        <taxon>Apis</taxon>
    </lineage>
</organism>